<organism evidence="1 2">
    <name type="scientific">Escallonia rubra</name>
    <dbReference type="NCBI Taxonomy" id="112253"/>
    <lineage>
        <taxon>Eukaryota</taxon>
        <taxon>Viridiplantae</taxon>
        <taxon>Streptophyta</taxon>
        <taxon>Embryophyta</taxon>
        <taxon>Tracheophyta</taxon>
        <taxon>Spermatophyta</taxon>
        <taxon>Magnoliopsida</taxon>
        <taxon>eudicotyledons</taxon>
        <taxon>Gunneridae</taxon>
        <taxon>Pentapetalae</taxon>
        <taxon>asterids</taxon>
        <taxon>campanulids</taxon>
        <taxon>Escalloniales</taxon>
        <taxon>Escalloniaceae</taxon>
        <taxon>Escallonia</taxon>
    </lineage>
</organism>
<dbReference type="PANTHER" id="PTHR10572">
    <property type="entry name" value="3-HYDROXY-3-METHYLGLUTARYL-COENZYME A REDUCTASE"/>
    <property type="match status" value="1"/>
</dbReference>
<dbReference type="GO" id="GO:0015936">
    <property type="term" value="P:coenzyme A metabolic process"/>
    <property type="evidence" value="ECO:0007669"/>
    <property type="project" value="InterPro"/>
</dbReference>
<dbReference type="SUPFAM" id="SSF52058">
    <property type="entry name" value="L domain-like"/>
    <property type="match status" value="1"/>
</dbReference>
<dbReference type="Gene3D" id="3.90.770.10">
    <property type="entry name" value="3-hydroxy-3-methylglutaryl-coenzyme A Reductase, Chain A, domain 2"/>
    <property type="match status" value="1"/>
</dbReference>
<protein>
    <submittedName>
        <fullName evidence="1">Uncharacterized protein</fullName>
    </submittedName>
</protein>
<evidence type="ECO:0000313" key="1">
    <source>
        <dbReference type="EMBL" id="KAK2987108.1"/>
    </source>
</evidence>
<dbReference type="InterPro" id="IPR032675">
    <property type="entry name" value="LRR_dom_sf"/>
</dbReference>
<dbReference type="InterPro" id="IPR009029">
    <property type="entry name" value="HMG_CoA_Rdtase_sub-bd_dom_sf"/>
</dbReference>
<dbReference type="Pfam" id="PF00368">
    <property type="entry name" value="HMG-CoA_red"/>
    <property type="match status" value="1"/>
</dbReference>
<dbReference type="GO" id="GO:0005789">
    <property type="term" value="C:endoplasmic reticulum membrane"/>
    <property type="evidence" value="ECO:0007669"/>
    <property type="project" value="TreeGrafter"/>
</dbReference>
<dbReference type="GO" id="GO:0004420">
    <property type="term" value="F:hydroxymethylglutaryl-CoA reductase (NADPH) activity"/>
    <property type="evidence" value="ECO:0007669"/>
    <property type="project" value="InterPro"/>
</dbReference>
<dbReference type="GO" id="GO:0016126">
    <property type="term" value="P:sterol biosynthetic process"/>
    <property type="evidence" value="ECO:0007669"/>
    <property type="project" value="TreeGrafter"/>
</dbReference>
<keyword evidence="2" id="KW-1185">Reference proteome</keyword>
<dbReference type="EMBL" id="JAVXUO010001016">
    <property type="protein sequence ID" value="KAK2987108.1"/>
    <property type="molecule type" value="Genomic_DNA"/>
</dbReference>
<dbReference type="PROSITE" id="PS50065">
    <property type="entry name" value="HMG_COA_REDUCTASE_4"/>
    <property type="match status" value="1"/>
</dbReference>
<dbReference type="InterPro" id="IPR023074">
    <property type="entry name" value="HMG_CoA_Rdtase_cat_sf"/>
</dbReference>
<name>A0AA88RD06_9ASTE</name>
<dbReference type="Gene3D" id="3.80.10.10">
    <property type="entry name" value="Ribonuclease Inhibitor"/>
    <property type="match status" value="1"/>
</dbReference>
<accession>A0AA88RD06</accession>
<dbReference type="GO" id="GO:0005778">
    <property type="term" value="C:peroxisomal membrane"/>
    <property type="evidence" value="ECO:0007669"/>
    <property type="project" value="TreeGrafter"/>
</dbReference>
<sequence>MGIAVPLFLDDREYSVPMATTDGCLVASTNSGCKAILLKDGMTKALIPSSLIGNRLTGPIPKEFGNITTLGNLDLTFNKLSGQIPGSFAGLLNTDYIDLPYNNLTFGSSGALTCQQRKTCLEALQEVTRDWHSLHINCGGRETSVDGNIKYEDFTDSAGLGLQGSFKVGLTAHCAAPVTSWMMIALETLIFGQILHSFL</sequence>
<dbReference type="PANTHER" id="PTHR10572:SF44">
    <property type="entry name" value="3-HYDROXY-3-METHYLGLUTARYL-COENZYME A REDUCTASE 1"/>
    <property type="match status" value="1"/>
</dbReference>
<proteinExistence type="predicted"/>
<gene>
    <name evidence="1" type="ORF">RJ640_011819</name>
</gene>
<dbReference type="GO" id="GO:0008299">
    <property type="term" value="P:isoprenoid biosynthetic process"/>
    <property type="evidence" value="ECO:0007669"/>
    <property type="project" value="TreeGrafter"/>
</dbReference>
<dbReference type="SUPFAM" id="SSF56542">
    <property type="entry name" value="Substrate-binding domain of HMG-CoA reductase"/>
    <property type="match status" value="1"/>
</dbReference>
<comment type="caution">
    <text evidence="1">The sequence shown here is derived from an EMBL/GenBank/DDBJ whole genome shotgun (WGS) entry which is preliminary data.</text>
</comment>
<dbReference type="InterPro" id="IPR002202">
    <property type="entry name" value="HMG_CoA_Rdtase"/>
</dbReference>
<evidence type="ECO:0000313" key="2">
    <source>
        <dbReference type="Proteomes" id="UP001187471"/>
    </source>
</evidence>
<dbReference type="Proteomes" id="UP001187471">
    <property type="component" value="Unassembled WGS sequence"/>
</dbReference>
<dbReference type="Pfam" id="PF00560">
    <property type="entry name" value="LRR_1"/>
    <property type="match status" value="1"/>
</dbReference>
<dbReference type="InterPro" id="IPR001611">
    <property type="entry name" value="Leu-rich_rpt"/>
</dbReference>
<dbReference type="AlphaFoldDB" id="A0AA88RD06"/>
<reference evidence="1" key="1">
    <citation type="submission" date="2022-12" db="EMBL/GenBank/DDBJ databases">
        <title>Draft genome assemblies for two species of Escallonia (Escalloniales).</title>
        <authorList>
            <person name="Chanderbali A."/>
            <person name="Dervinis C."/>
            <person name="Anghel I."/>
            <person name="Soltis D."/>
            <person name="Soltis P."/>
            <person name="Zapata F."/>
        </authorList>
    </citation>
    <scope>NUCLEOTIDE SEQUENCE</scope>
    <source>
        <strain evidence="1">UCBG92.1500</strain>
        <tissue evidence="1">Leaf</tissue>
    </source>
</reference>